<proteinExistence type="predicted"/>
<dbReference type="SMART" id="SM00332">
    <property type="entry name" value="PP2Cc"/>
    <property type="match status" value="1"/>
</dbReference>
<name>A0A7S1I112_9EUGL</name>
<dbReference type="Gene3D" id="3.60.40.10">
    <property type="entry name" value="PPM-type phosphatase domain"/>
    <property type="match status" value="1"/>
</dbReference>
<gene>
    <name evidence="4" type="ORF">EGYM00392_LOCUS8684</name>
</gene>
<reference evidence="4" key="1">
    <citation type="submission" date="2021-01" db="EMBL/GenBank/DDBJ databases">
        <authorList>
            <person name="Corre E."/>
            <person name="Pelletier E."/>
            <person name="Niang G."/>
            <person name="Scheremetjew M."/>
            <person name="Finn R."/>
            <person name="Kale V."/>
            <person name="Holt S."/>
            <person name="Cochrane G."/>
            <person name="Meng A."/>
            <person name="Brown T."/>
            <person name="Cohen L."/>
        </authorList>
    </citation>
    <scope>NUCLEOTIDE SEQUENCE</scope>
    <source>
        <strain evidence="4">NIES-381</strain>
    </source>
</reference>
<dbReference type="EMBL" id="HBGA01022622">
    <property type="protein sequence ID" value="CAD8997618.1"/>
    <property type="molecule type" value="Transcribed_RNA"/>
</dbReference>
<dbReference type="SUPFAM" id="SSF81606">
    <property type="entry name" value="PP2C-like"/>
    <property type="match status" value="1"/>
</dbReference>
<evidence type="ECO:0000313" key="4">
    <source>
        <dbReference type="EMBL" id="CAD8997618.1"/>
    </source>
</evidence>
<dbReference type="PANTHER" id="PTHR12320">
    <property type="entry name" value="PROTEIN PHOSPHATASE 2C"/>
    <property type="match status" value="1"/>
</dbReference>
<evidence type="ECO:0000259" key="3">
    <source>
        <dbReference type="PROSITE" id="PS51746"/>
    </source>
</evidence>
<protein>
    <recommendedName>
        <fullName evidence="3">PPM-type phosphatase domain-containing protein</fullName>
    </recommendedName>
</protein>
<feature type="region of interest" description="Disordered" evidence="2">
    <location>
        <begin position="1084"/>
        <end position="1104"/>
    </location>
</feature>
<dbReference type="InterPro" id="IPR001932">
    <property type="entry name" value="PPM-type_phosphatase-like_dom"/>
</dbReference>
<evidence type="ECO:0000256" key="2">
    <source>
        <dbReference type="SAM" id="MobiDB-lite"/>
    </source>
</evidence>
<dbReference type="GO" id="GO:0004722">
    <property type="term" value="F:protein serine/threonine phosphatase activity"/>
    <property type="evidence" value="ECO:0007669"/>
    <property type="project" value="TreeGrafter"/>
</dbReference>
<dbReference type="InterPro" id="IPR039123">
    <property type="entry name" value="PPTC7"/>
</dbReference>
<organism evidence="4">
    <name type="scientific">Eutreptiella gymnastica</name>
    <dbReference type="NCBI Taxonomy" id="73025"/>
    <lineage>
        <taxon>Eukaryota</taxon>
        <taxon>Discoba</taxon>
        <taxon>Euglenozoa</taxon>
        <taxon>Euglenida</taxon>
        <taxon>Spirocuta</taxon>
        <taxon>Euglenophyceae</taxon>
        <taxon>Eutreptiales</taxon>
        <taxon>Eutreptiaceae</taxon>
        <taxon>Eutreptiella</taxon>
    </lineage>
</organism>
<keyword evidence="1" id="KW-0175">Coiled coil</keyword>
<dbReference type="PANTHER" id="PTHR12320:SF1">
    <property type="entry name" value="PROTEIN PHOSPHATASE PTC7 HOMOLOG"/>
    <property type="match status" value="1"/>
</dbReference>
<accession>A0A7S1I112</accession>
<feature type="domain" description="PPM-type phosphatase" evidence="3">
    <location>
        <begin position="1027"/>
        <end position="1310"/>
    </location>
</feature>
<dbReference type="InterPro" id="IPR036457">
    <property type="entry name" value="PPM-type-like_dom_sf"/>
</dbReference>
<evidence type="ECO:0000256" key="1">
    <source>
        <dbReference type="SAM" id="Coils"/>
    </source>
</evidence>
<feature type="region of interest" description="Disordered" evidence="2">
    <location>
        <begin position="655"/>
        <end position="674"/>
    </location>
</feature>
<sequence length="1356" mass="155287">MVDEEAAQGSQWQWDAFDKYVMNDADTKRHFPANPDSYYIMPVGHGEATTKDYTRFKYLPRFALQEFCFSKSQMVDFVWEFVEMFEKWTEEKADNLLHGKRKNIRPTAELKELYTMYTTLLKGKEGEQNKELDKLVMEDLPKKVEEIYERWSDHAKWALQNRVRRWITKGDNIDTDRRALRQKVNDDELNECQRRLIFLRIAYGPWLILQSGMVFVDIPGFDSDPRHRRIIQYALRLEQSPVVIGLFKQDIKSDCQDFRDALRVHGILDNVHENRQTLIMLRYDERNERGDERSQCRIARQCNVNARQELTELISRQITDISEEDSALTAARVPIFPARPVLFASMINTLKVPSHAATQQVSSSGTLGLAMDPWLQDQEWVKHMDFTNIPKLIDILENKIVSRVRPIWKELHSSLQRASQEEAHSLNTYTGRQVSMREAQELLSRNFLQLLNNEQLKEGINQVMEDNTTKLKEKCEGEAEELKKVLEQWKLDCRKQIEEFVDNNNIKQHPRSIISFLQGRGMAEVKGHREEGAGGAKTKWTLVDVLTDKMPSNRFNEMFIEPIKKRHSTMFQECTQDCLHQLTTAAEAAGMQGGNDTSEIVKDGFTEYLQSERRRKEYDAWVAAGFKLDINEVFIRRCKDVKEYLRNVARKLDEEDRHGAQRKTNNQERRKSHKNELLTAVEKVTNDIANGMQNYLTKLEGRVRQQVVGRVDRTFNPEWACEHVLTDLQSILTRGHKEAKSALQKKLQIDKLLKRANALRDPFPDFAHTNALMEYLARNSALCDTERKWNNIRPRTSCLESPAQQQVPVLGCSLLRKQSDRPPSTEARLLLESLGKWKEATEDGKTIQSIVQQLVSDNDVDVDVDAMRRNIEEAIDHHLQNFTPPSMVLKSLEMAEQLGGGRDTAQLIILMQHWCVIMQQNLLLQRTNEGQVPCLLILGDPCHEEEIRHHTPSNWFLGAARGTGPLDLLLPTGSISHAVSASSSAATIPPSQPPPAAPMPVLHRGAESSRQDTQASKRQKTQSDDLIFTEYHTFKVPLPRHGEDACAAYLDFLAVFDGVGEGGNFSREKANALSEACLRQLTQTQTQTDAGSQVDRDSRQPGNRSCAALRGAIEACKVERPPTDGSTTALIASLVGCSLHISSLGDCQVAVLTGRQDGARCDYVSPDGYFMDTNGQLKRTNRGVPYPVQTYLHGTHQFDCKYGEHEYRGSDGIHEAQIDLEDGSIVIAGTDGFWDNLRVVASSRHCNYKNEKKIREYLEERFKKVLKEEGRLRDTCVNLCQKVYNDMYTGETLGHWSRKPDDLTFCVGRVRRKPPKFTDPDTLKNAYRRRQFGLEDIVVKGEAAEWIETYLFEEDT</sequence>
<feature type="coiled-coil region" evidence="1">
    <location>
        <begin position="472"/>
        <end position="499"/>
    </location>
</feature>
<dbReference type="PROSITE" id="PS51746">
    <property type="entry name" value="PPM_2"/>
    <property type="match status" value="1"/>
</dbReference>
<feature type="region of interest" description="Disordered" evidence="2">
    <location>
        <begin position="981"/>
        <end position="1022"/>
    </location>
</feature>
<feature type="compositionally biased region" description="Basic and acidic residues" evidence="2">
    <location>
        <begin position="655"/>
        <end position="669"/>
    </location>
</feature>